<comment type="caution">
    <text evidence="2">The sequence shown here is derived from an EMBL/GenBank/DDBJ whole genome shotgun (WGS) entry which is preliminary data.</text>
</comment>
<dbReference type="EMBL" id="CATOUU010000325">
    <property type="protein sequence ID" value="CAI9924862.1"/>
    <property type="molecule type" value="Genomic_DNA"/>
</dbReference>
<sequence>MFAVLSALSAFPDVTPAEFRKLKHSNQSFVTIFYAPWCGHCNAFKPHYEKAAEKMKNVVDLVAIDCDKATNKELCGQMDVKGFPTVKMFNHNGKRKAALDFTGARDETSLLSWVAGNHRKPFVQSSSAQQLVQDTAELQDFVVVLTQAQKPAALLYRLARKYSKLAFVVKTDFKTDDLEPLSQEVFGKLVKKDATNVIVCKAKTQCVSFEGKAGFEEIDAWMEKM</sequence>
<protein>
    <submittedName>
        <fullName evidence="2">Protein disulfide isomerase</fullName>
    </submittedName>
    <submittedName>
        <fullName evidence="4">Protein_disulfide isomerase</fullName>
    </submittedName>
</protein>
<gene>
    <name evidence="2" type="ORF">HINF_LOCUS12502</name>
    <name evidence="3" type="ORF">HINF_LOCUS12507</name>
    <name evidence="4" type="ORF">HINF_LOCUS73644</name>
    <name evidence="5" type="ORF">HINF_LOCUS73649</name>
</gene>
<evidence type="ECO:0000313" key="5">
    <source>
        <dbReference type="EMBL" id="CAL6106248.1"/>
    </source>
</evidence>
<dbReference type="PROSITE" id="PS00194">
    <property type="entry name" value="THIOREDOXIN_1"/>
    <property type="match status" value="1"/>
</dbReference>
<reference evidence="2" key="1">
    <citation type="submission" date="2023-06" db="EMBL/GenBank/DDBJ databases">
        <authorList>
            <person name="Kurt Z."/>
        </authorList>
    </citation>
    <scope>NUCLEOTIDE SEQUENCE</scope>
</reference>
<dbReference type="EMBL" id="CAXDID020000608">
    <property type="protein sequence ID" value="CAL6106248.1"/>
    <property type="molecule type" value="Genomic_DNA"/>
</dbReference>
<evidence type="ECO:0000313" key="4">
    <source>
        <dbReference type="EMBL" id="CAL6106238.1"/>
    </source>
</evidence>
<dbReference type="Gene3D" id="3.40.30.10">
    <property type="entry name" value="Glutaredoxin"/>
    <property type="match status" value="1"/>
</dbReference>
<dbReference type="EMBL" id="CATOUU010000325">
    <property type="protein sequence ID" value="CAI9924857.1"/>
    <property type="molecule type" value="Genomic_DNA"/>
</dbReference>
<evidence type="ECO:0000313" key="3">
    <source>
        <dbReference type="EMBL" id="CAI9924862.1"/>
    </source>
</evidence>
<dbReference type="Proteomes" id="UP001642409">
    <property type="component" value="Unassembled WGS sequence"/>
</dbReference>
<keyword evidence="2" id="KW-0413">Isomerase</keyword>
<evidence type="ECO:0000313" key="2">
    <source>
        <dbReference type="EMBL" id="CAI9924857.1"/>
    </source>
</evidence>
<dbReference type="AlphaFoldDB" id="A0AA86NSS5"/>
<reference evidence="4 6" key="2">
    <citation type="submission" date="2024-07" db="EMBL/GenBank/DDBJ databases">
        <authorList>
            <person name="Akdeniz Z."/>
        </authorList>
    </citation>
    <scope>NUCLEOTIDE SEQUENCE [LARGE SCALE GENOMIC DNA]</scope>
</reference>
<proteinExistence type="predicted"/>
<dbReference type="PANTHER" id="PTHR45815:SF3">
    <property type="entry name" value="PROTEIN DISULFIDE-ISOMERASE A6"/>
    <property type="match status" value="1"/>
</dbReference>
<dbReference type="GO" id="GO:0015035">
    <property type="term" value="F:protein-disulfide reductase activity"/>
    <property type="evidence" value="ECO:0007669"/>
    <property type="project" value="TreeGrafter"/>
</dbReference>
<organism evidence="2">
    <name type="scientific">Hexamita inflata</name>
    <dbReference type="NCBI Taxonomy" id="28002"/>
    <lineage>
        <taxon>Eukaryota</taxon>
        <taxon>Metamonada</taxon>
        <taxon>Diplomonadida</taxon>
        <taxon>Hexamitidae</taxon>
        <taxon>Hexamitinae</taxon>
        <taxon>Hexamita</taxon>
    </lineage>
</organism>
<accession>A0AA86NSS5</accession>
<dbReference type="InterPro" id="IPR017937">
    <property type="entry name" value="Thioredoxin_CS"/>
</dbReference>
<dbReference type="EMBL" id="CAXDID020000608">
    <property type="protein sequence ID" value="CAL6106238.1"/>
    <property type="molecule type" value="Genomic_DNA"/>
</dbReference>
<dbReference type="InterPro" id="IPR036249">
    <property type="entry name" value="Thioredoxin-like_sf"/>
</dbReference>
<keyword evidence="6" id="KW-1185">Reference proteome</keyword>
<dbReference type="GO" id="GO:0005788">
    <property type="term" value="C:endoplasmic reticulum lumen"/>
    <property type="evidence" value="ECO:0007669"/>
    <property type="project" value="TreeGrafter"/>
</dbReference>
<evidence type="ECO:0000259" key="1">
    <source>
        <dbReference type="PROSITE" id="PS51352"/>
    </source>
</evidence>
<dbReference type="Pfam" id="PF00085">
    <property type="entry name" value="Thioredoxin"/>
    <property type="match status" value="1"/>
</dbReference>
<dbReference type="GO" id="GO:0034976">
    <property type="term" value="P:response to endoplasmic reticulum stress"/>
    <property type="evidence" value="ECO:0007669"/>
    <property type="project" value="TreeGrafter"/>
</dbReference>
<dbReference type="SUPFAM" id="SSF52833">
    <property type="entry name" value="Thioredoxin-like"/>
    <property type="match status" value="1"/>
</dbReference>
<dbReference type="InterPro" id="IPR013766">
    <property type="entry name" value="Thioredoxin_domain"/>
</dbReference>
<feature type="domain" description="Thioredoxin" evidence="1">
    <location>
        <begin position="1"/>
        <end position="119"/>
    </location>
</feature>
<dbReference type="GO" id="GO:0016853">
    <property type="term" value="F:isomerase activity"/>
    <property type="evidence" value="ECO:0007669"/>
    <property type="project" value="UniProtKB-KW"/>
</dbReference>
<dbReference type="PROSITE" id="PS51352">
    <property type="entry name" value="THIOREDOXIN_2"/>
    <property type="match status" value="1"/>
</dbReference>
<dbReference type="PRINTS" id="PR00421">
    <property type="entry name" value="THIOREDOXIN"/>
</dbReference>
<name>A0AA86NSS5_9EUKA</name>
<evidence type="ECO:0000313" key="6">
    <source>
        <dbReference type="Proteomes" id="UP001642409"/>
    </source>
</evidence>
<dbReference type="PANTHER" id="PTHR45815">
    <property type="entry name" value="PROTEIN DISULFIDE-ISOMERASE A6"/>
    <property type="match status" value="1"/>
</dbReference>